<reference evidence="7" key="1">
    <citation type="journal article" date="2014" name="Proc. Natl. Acad. Sci. U.S.A.">
        <title>Extensive sampling of basidiomycete genomes demonstrates inadequacy of the white-rot/brown-rot paradigm for wood decay fungi.</title>
        <authorList>
            <person name="Riley R."/>
            <person name="Salamov A.A."/>
            <person name="Brown D.W."/>
            <person name="Nagy L.G."/>
            <person name="Floudas D."/>
            <person name="Held B.W."/>
            <person name="Levasseur A."/>
            <person name="Lombard V."/>
            <person name="Morin E."/>
            <person name="Otillar R."/>
            <person name="Lindquist E.A."/>
            <person name="Sun H."/>
            <person name="LaButti K.M."/>
            <person name="Schmutz J."/>
            <person name="Jabbour D."/>
            <person name="Luo H."/>
            <person name="Baker S.E."/>
            <person name="Pisabarro A.G."/>
            <person name="Walton J.D."/>
            <person name="Blanchette R.A."/>
            <person name="Henrissat B."/>
            <person name="Martin F."/>
            <person name="Cullen D."/>
            <person name="Hibbett D.S."/>
            <person name="Grigoriev I.V."/>
        </authorList>
    </citation>
    <scope>NUCLEOTIDE SEQUENCE [LARGE SCALE GENOMIC DNA]</scope>
    <source>
        <strain evidence="7">FD-172 SS1</strain>
    </source>
</reference>
<organism evidence="6 7">
    <name type="scientific">Botryobasidium botryosum (strain FD-172 SS1)</name>
    <dbReference type="NCBI Taxonomy" id="930990"/>
    <lineage>
        <taxon>Eukaryota</taxon>
        <taxon>Fungi</taxon>
        <taxon>Dikarya</taxon>
        <taxon>Basidiomycota</taxon>
        <taxon>Agaricomycotina</taxon>
        <taxon>Agaricomycetes</taxon>
        <taxon>Cantharellales</taxon>
        <taxon>Botryobasidiaceae</taxon>
        <taxon>Botryobasidium</taxon>
    </lineage>
</organism>
<dbReference type="FunCoup" id="A0A067MYK1">
    <property type="interactions" value="183"/>
</dbReference>
<keyword evidence="3 4" id="KW-0342">GTP-binding</keyword>
<keyword evidence="2 4" id="KW-0547">Nucleotide-binding</keyword>
<accession>A0A067MYK1</accession>
<dbReference type="InterPro" id="IPR006762">
    <property type="entry name" value="Gtr1_RagA"/>
</dbReference>
<dbReference type="GO" id="GO:0009267">
    <property type="term" value="P:cellular response to starvation"/>
    <property type="evidence" value="ECO:0007669"/>
    <property type="project" value="TreeGrafter"/>
</dbReference>
<keyword evidence="7" id="KW-1185">Reference proteome</keyword>
<evidence type="ECO:0000256" key="4">
    <source>
        <dbReference type="RuleBase" id="RU367014"/>
    </source>
</evidence>
<dbReference type="OrthoDB" id="10020193at2759"/>
<dbReference type="Gene3D" id="3.30.450.190">
    <property type="match status" value="1"/>
</dbReference>
<dbReference type="GO" id="GO:0010507">
    <property type="term" value="P:negative regulation of autophagy"/>
    <property type="evidence" value="ECO:0007669"/>
    <property type="project" value="TreeGrafter"/>
</dbReference>
<comment type="subunit">
    <text evidence="4">Component of the GSE complex.</text>
</comment>
<comment type="function">
    <text evidence="4">GTPase involved in activation of the TORC1 signaling pathway, which promotes growth and represses autophagy in nutrient-rich conditions.</text>
</comment>
<dbReference type="GO" id="GO:0000329">
    <property type="term" value="C:fungal-type vacuole membrane"/>
    <property type="evidence" value="ECO:0007669"/>
    <property type="project" value="TreeGrafter"/>
</dbReference>
<dbReference type="GO" id="GO:0005634">
    <property type="term" value="C:nucleus"/>
    <property type="evidence" value="ECO:0007669"/>
    <property type="project" value="TreeGrafter"/>
</dbReference>
<name>A0A067MYK1_BOTB1</name>
<sequence length="332" mass="37813">MLIPTSPLSGSGKTSMRSIIFSNYLASATSRFGATIDVEQNHVRFLGSVLLNLWDCGGQDAFLNSYLSNERSTVFQDVGVLIYVLDIASREPERDLFYYRQCLEACRKHSPQADIFVLVHKMDLVEGGKREKRDAFWKRRKEMTRWSGDSRIETFMTSIWDESLYRAWSRIVHSLIPNIPVLCSHLTTFATICSATEVVLFERHTFLIIARSGDDPTDNKADDFAEPTEQDDEEEQTQTDQPSAELNPKRFEKISELVKGFRYSCNKLDEHFNSLEIRFPNYTALLENLTAGTCVLIIVANPNVQSGALKVNVRLAREKFEQLLASFAQTNT</sequence>
<dbReference type="PANTHER" id="PTHR11259:SF1">
    <property type="entry name" value="RAS-RELATED GTP-BINDING PROTEIN"/>
    <property type="match status" value="1"/>
</dbReference>
<protein>
    <recommendedName>
        <fullName evidence="4">GTP-binding protein</fullName>
    </recommendedName>
</protein>
<proteinExistence type="inferred from homology"/>
<comment type="similarity">
    <text evidence="1 4">Belongs to the GTR/RAG GTP-binding protein family.</text>
</comment>
<dbReference type="HOGENOM" id="CLU_044099_0_0_1"/>
<dbReference type="PANTHER" id="PTHR11259">
    <property type="entry name" value="RAS-RELATED GTP BINDING RAG/GTR YEAST"/>
    <property type="match status" value="1"/>
</dbReference>
<dbReference type="GO" id="GO:1904263">
    <property type="term" value="P:positive regulation of TORC1 signaling"/>
    <property type="evidence" value="ECO:0007669"/>
    <property type="project" value="TreeGrafter"/>
</dbReference>
<dbReference type="InParanoid" id="A0A067MYK1"/>
<dbReference type="SUPFAM" id="SSF52540">
    <property type="entry name" value="P-loop containing nucleoside triphosphate hydrolases"/>
    <property type="match status" value="1"/>
</dbReference>
<dbReference type="STRING" id="930990.A0A067MYK1"/>
<evidence type="ECO:0000256" key="1">
    <source>
        <dbReference type="ARBA" id="ARBA00007756"/>
    </source>
</evidence>
<dbReference type="GO" id="GO:1990131">
    <property type="term" value="C:Gtr1-Gtr2 GTPase complex"/>
    <property type="evidence" value="ECO:0007669"/>
    <property type="project" value="UniProtKB-UniRule"/>
</dbReference>
<gene>
    <name evidence="6" type="ORF">BOTBODRAFT_101961</name>
</gene>
<dbReference type="AlphaFoldDB" id="A0A067MYK1"/>
<feature type="compositionally biased region" description="Acidic residues" evidence="5">
    <location>
        <begin position="224"/>
        <end position="237"/>
    </location>
</feature>
<evidence type="ECO:0000256" key="2">
    <source>
        <dbReference type="ARBA" id="ARBA00022741"/>
    </source>
</evidence>
<dbReference type="Gene3D" id="3.40.50.300">
    <property type="entry name" value="P-loop containing nucleotide triphosphate hydrolases"/>
    <property type="match status" value="1"/>
</dbReference>
<dbReference type="EMBL" id="KL198018">
    <property type="protein sequence ID" value="KDQ19770.1"/>
    <property type="molecule type" value="Genomic_DNA"/>
</dbReference>
<dbReference type="GO" id="GO:0005525">
    <property type="term" value="F:GTP binding"/>
    <property type="evidence" value="ECO:0007669"/>
    <property type="project" value="UniProtKB-UniRule"/>
</dbReference>
<dbReference type="InterPro" id="IPR027417">
    <property type="entry name" value="P-loop_NTPase"/>
</dbReference>
<evidence type="ECO:0000256" key="5">
    <source>
        <dbReference type="SAM" id="MobiDB-lite"/>
    </source>
</evidence>
<evidence type="ECO:0000256" key="3">
    <source>
        <dbReference type="ARBA" id="ARBA00023134"/>
    </source>
</evidence>
<dbReference type="GO" id="GO:0003924">
    <property type="term" value="F:GTPase activity"/>
    <property type="evidence" value="ECO:0007669"/>
    <property type="project" value="UniProtKB-UniRule"/>
</dbReference>
<dbReference type="Pfam" id="PF04670">
    <property type="entry name" value="Gtr1_RagA"/>
    <property type="match status" value="1"/>
</dbReference>
<dbReference type="Proteomes" id="UP000027195">
    <property type="component" value="Unassembled WGS sequence"/>
</dbReference>
<feature type="region of interest" description="Disordered" evidence="5">
    <location>
        <begin position="217"/>
        <end position="246"/>
    </location>
</feature>
<evidence type="ECO:0000313" key="6">
    <source>
        <dbReference type="EMBL" id="KDQ19770.1"/>
    </source>
</evidence>
<evidence type="ECO:0000313" key="7">
    <source>
        <dbReference type="Proteomes" id="UP000027195"/>
    </source>
</evidence>